<feature type="domain" description="Period circadian protein homolog PER 1-3 bHLH-like" evidence="4">
    <location>
        <begin position="121"/>
        <end position="179"/>
    </location>
</feature>
<gene>
    <name evidence="6" type="primary">LOC106556389</name>
</gene>
<dbReference type="Gene3D" id="3.30.450.20">
    <property type="entry name" value="PAS domain"/>
    <property type="match status" value="1"/>
</dbReference>
<accession>A0A6I9Z4G3</accession>
<evidence type="ECO:0000259" key="4">
    <source>
        <dbReference type="Pfam" id="PF23170"/>
    </source>
</evidence>
<dbReference type="GO" id="GO:0000122">
    <property type="term" value="P:negative regulation of transcription by RNA polymerase II"/>
    <property type="evidence" value="ECO:0007669"/>
    <property type="project" value="TreeGrafter"/>
</dbReference>
<dbReference type="RefSeq" id="XP_013930861.1">
    <property type="nucleotide sequence ID" value="XM_014075386.1"/>
</dbReference>
<dbReference type="GO" id="GO:0001222">
    <property type="term" value="F:transcription corepressor binding"/>
    <property type="evidence" value="ECO:0007669"/>
    <property type="project" value="TreeGrafter"/>
</dbReference>
<evidence type="ECO:0000256" key="3">
    <source>
        <dbReference type="SAM" id="MobiDB-lite"/>
    </source>
</evidence>
<dbReference type="OrthoDB" id="7788983at2759"/>
<dbReference type="KEGG" id="tsr:106556389"/>
<comment type="subcellular location">
    <subcellularLocation>
        <location evidence="1">Nucleus</location>
    </subcellularLocation>
</comment>
<dbReference type="GO" id="GO:0005634">
    <property type="term" value="C:nucleus"/>
    <property type="evidence" value="ECO:0007669"/>
    <property type="project" value="UniProtKB-SubCell"/>
</dbReference>
<feature type="compositionally biased region" description="Low complexity" evidence="3">
    <location>
        <begin position="79"/>
        <end position="104"/>
    </location>
</feature>
<dbReference type="Proteomes" id="UP000504617">
    <property type="component" value="Unplaced"/>
</dbReference>
<dbReference type="InterPro" id="IPR050760">
    <property type="entry name" value="Period_circadian_regulator"/>
</dbReference>
<reference evidence="6" key="1">
    <citation type="submission" date="2025-08" db="UniProtKB">
        <authorList>
            <consortium name="RefSeq"/>
        </authorList>
    </citation>
    <scope>IDENTIFICATION</scope>
</reference>
<protein>
    <submittedName>
        <fullName evidence="6">Period circadian protein homolog 1-like</fullName>
    </submittedName>
</protein>
<dbReference type="AlphaFoldDB" id="A0A6I9Z4G3"/>
<keyword evidence="2" id="KW-0539">Nucleus</keyword>
<dbReference type="InterPro" id="IPR057310">
    <property type="entry name" value="PER1-3_bHLH"/>
</dbReference>
<feature type="non-terminal residue" evidence="6">
    <location>
        <position position="230"/>
    </location>
</feature>
<dbReference type="GO" id="GO:0005737">
    <property type="term" value="C:cytoplasm"/>
    <property type="evidence" value="ECO:0007669"/>
    <property type="project" value="TreeGrafter"/>
</dbReference>
<evidence type="ECO:0000313" key="6">
    <source>
        <dbReference type="RefSeq" id="XP_013930861.1"/>
    </source>
</evidence>
<keyword evidence="5" id="KW-1185">Reference proteome</keyword>
<dbReference type="PANTHER" id="PTHR11269">
    <property type="entry name" value="PERIOD CIRCADIAN PROTEIN"/>
    <property type="match status" value="1"/>
</dbReference>
<dbReference type="PANTHER" id="PTHR11269:SF8">
    <property type="entry name" value="PERIOD CIRCADIAN PROTEIN HOMOLOG 1"/>
    <property type="match status" value="1"/>
</dbReference>
<feature type="region of interest" description="Disordered" evidence="3">
    <location>
        <begin position="1"/>
        <end position="124"/>
    </location>
</feature>
<proteinExistence type="predicted"/>
<evidence type="ECO:0000256" key="1">
    <source>
        <dbReference type="ARBA" id="ARBA00004123"/>
    </source>
</evidence>
<dbReference type="GeneID" id="106556389"/>
<dbReference type="Pfam" id="PF23170">
    <property type="entry name" value="bHLH_PER"/>
    <property type="match status" value="1"/>
</dbReference>
<dbReference type="GO" id="GO:0000976">
    <property type="term" value="F:transcription cis-regulatory region binding"/>
    <property type="evidence" value="ECO:0007669"/>
    <property type="project" value="TreeGrafter"/>
</dbReference>
<dbReference type="GO" id="GO:0032922">
    <property type="term" value="P:circadian regulation of gene expression"/>
    <property type="evidence" value="ECO:0007669"/>
    <property type="project" value="TreeGrafter"/>
</dbReference>
<organism evidence="5 6">
    <name type="scientific">Thamnophis sirtalis</name>
    <dbReference type="NCBI Taxonomy" id="35019"/>
    <lineage>
        <taxon>Eukaryota</taxon>
        <taxon>Metazoa</taxon>
        <taxon>Chordata</taxon>
        <taxon>Craniata</taxon>
        <taxon>Vertebrata</taxon>
        <taxon>Euteleostomi</taxon>
        <taxon>Lepidosauria</taxon>
        <taxon>Squamata</taxon>
        <taxon>Bifurcata</taxon>
        <taxon>Unidentata</taxon>
        <taxon>Episquamata</taxon>
        <taxon>Toxicofera</taxon>
        <taxon>Serpentes</taxon>
        <taxon>Colubroidea</taxon>
        <taxon>Colubridae</taxon>
        <taxon>Natricinae</taxon>
        <taxon>Thamnophis</taxon>
    </lineage>
</organism>
<name>A0A6I9Z4G3_9SAUR</name>
<sequence>MSAGCESIQNSGGGSSSGSSSAPRRTRAPRGSDAQGQATDDMDVNSNGSSGNESPRDSHSSSHSSGNGKDSALLDTTESNKSSNSQSPSPPSSSIAYSLLSGGSEQDNPSTSGCSSEQSARVKTQKELMKALKEMKIRLPCEKRSKGKSGTLATLQYALSCVKQVQASQDYYQQWSIEDSQNCSLDMSTYTIEELENITSEYTLKNPDTFTVAVSFTTGKILYISNQAAF</sequence>
<feature type="compositionally biased region" description="Polar residues" evidence="3">
    <location>
        <begin position="34"/>
        <end position="53"/>
    </location>
</feature>
<evidence type="ECO:0000313" key="5">
    <source>
        <dbReference type="Proteomes" id="UP000504617"/>
    </source>
</evidence>
<dbReference type="GO" id="GO:0043153">
    <property type="term" value="P:entrainment of circadian clock by photoperiod"/>
    <property type="evidence" value="ECO:0007669"/>
    <property type="project" value="TreeGrafter"/>
</dbReference>
<evidence type="ECO:0000256" key="2">
    <source>
        <dbReference type="ARBA" id="ARBA00023242"/>
    </source>
</evidence>
<feature type="compositionally biased region" description="Polar residues" evidence="3">
    <location>
        <begin position="105"/>
        <end position="122"/>
    </location>
</feature>